<protein>
    <submittedName>
        <fullName evidence="4">Uncharacterized protein</fullName>
    </submittedName>
</protein>
<feature type="compositionally biased region" description="Basic and acidic residues" evidence="1">
    <location>
        <begin position="64"/>
        <end position="88"/>
    </location>
</feature>
<feature type="region of interest" description="Disordered" evidence="1">
    <location>
        <begin position="30"/>
        <end position="217"/>
    </location>
</feature>
<name>A0ABT2MGY0_9MYCO</name>
<comment type="caution">
    <text evidence="4">The sequence shown here is derived from an EMBL/GenBank/DDBJ whole genome shotgun (WGS) entry which is preliminary data.</text>
</comment>
<feature type="compositionally biased region" description="Basic and acidic residues" evidence="1">
    <location>
        <begin position="40"/>
        <end position="55"/>
    </location>
</feature>
<feature type="compositionally biased region" description="Pro residues" evidence="1">
    <location>
        <begin position="200"/>
        <end position="210"/>
    </location>
</feature>
<accession>A0ABT2MGY0</accession>
<organism evidence="4 5">
    <name type="scientific">Mycobacterium deserti</name>
    <dbReference type="NCBI Taxonomy" id="2978347"/>
    <lineage>
        <taxon>Bacteria</taxon>
        <taxon>Bacillati</taxon>
        <taxon>Actinomycetota</taxon>
        <taxon>Actinomycetes</taxon>
        <taxon>Mycobacteriales</taxon>
        <taxon>Mycobacteriaceae</taxon>
        <taxon>Mycobacterium</taxon>
    </lineage>
</organism>
<evidence type="ECO:0000256" key="2">
    <source>
        <dbReference type="SAM" id="Phobius"/>
    </source>
</evidence>
<evidence type="ECO:0000313" key="5">
    <source>
        <dbReference type="Proteomes" id="UP001206639"/>
    </source>
</evidence>
<feature type="compositionally biased region" description="Basic and acidic residues" evidence="1">
    <location>
        <begin position="142"/>
        <end position="154"/>
    </location>
</feature>
<reference evidence="5" key="1">
    <citation type="submission" date="2023-07" db="EMBL/GenBank/DDBJ databases">
        <authorList>
            <person name="Deng Y."/>
            <person name="Zhang Y.-Q."/>
        </authorList>
    </citation>
    <scope>NUCLEOTIDE SEQUENCE [LARGE SCALE GENOMIC DNA]</scope>
    <source>
        <strain evidence="5">CPCC 205710</strain>
    </source>
</reference>
<gene>
    <name evidence="4" type="ORF">N4S67_24365</name>
</gene>
<keyword evidence="2" id="KW-0472">Membrane</keyword>
<feature type="compositionally biased region" description="Low complexity" evidence="1">
    <location>
        <begin position="128"/>
        <end position="141"/>
    </location>
</feature>
<feature type="chain" id="PRO_5046546814" evidence="3">
    <location>
        <begin position="25"/>
        <end position="365"/>
    </location>
</feature>
<proteinExistence type="predicted"/>
<keyword evidence="5" id="KW-1185">Reference proteome</keyword>
<keyword evidence="3" id="KW-0732">Signal</keyword>
<keyword evidence="2" id="KW-0812">Transmembrane</keyword>
<dbReference type="RefSeq" id="WP_260995598.1">
    <property type="nucleotide sequence ID" value="NZ_JAODWD010000006.1"/>
</dbReference>
<feature type="transmembrane region" description="Helical" evidence="2">
    <location>
        <begin position="323"/>
        <end position="346"/>
    </location>
</feature>
<evidence type="ECO:0000313" key="4">
    <source>
        <dbReference type="EMBL" id="MCT7661544.1"/>
    </source>
</evidence>
<dbReference type="EMBL" id="JAODWD010000006">
    <property type="protein sequence ID" value="MCT7661544.1"/>
    <property type="molecule type" value="Genomic_DNA"/>
</dbReference>
<feature type="region of interest" description="Disordered" evidence="1">
    <location>
        <begin position="259"/>
        <end position="308"/>
    </location>
</feature>
<dbReference type="Proteomes" id="UP001206639">
    <property type="component" value="Unassembled WGS sequence"/>
</dbReference>
<evidence type="ECO:0000256" key="1">
    <source>
        <dbReference type="SAM" id="MobiDB-lite"/>
    </source>
</evidence>
<keyword evidence="2" id="KW-1133">Transmembrane helix</keyword>
<sequence>MRIAAAACLVASGLMIGGVGGALAFADPVLQPADNGAKPNDSHDDGDREAPKTGDGEVGGKTGPPKDEQSGRDDEPDEKPVGDKDDGKPAGNSDGTPGDGKPDVEPDEQGDDSPGSSVVVDDGEEPTAEPTPTERPSAVPEPEVRAEEEVRVCENGDDECGAPRPPWWPWPLPWDPNWDPGPGEPPGPGGGSGGGAGPPASRPDIPPGMQVPPHVGVDPLDPGVVSAVPGLGVAAAALPLAPITLPVVVAPPLAIGAGAAGAGAPAAPAPRVSPPQAPRGAAAEPPAGRQPPPAGIGSNTTAPPPSYRAGYTDYLRSAGMSQVVAMAAPGVAGMLALTAAGGLLGYRQAKAGRAVRTGGTARFIN</sequence>
<evidence type="ECO:0000256" key="3">
    <source>
        <dbReference type="SAM" id="SignalP"/>
    </source>
</evidence>
<feature type="compositionally biased region" description="Pro residues" evidence="1">
    <location>
        <begin position="163"/>
        <end position="174"/>
    </location>
</feature>
<feature type="compositionally biased region" description="Pro residues" evidence="1">
    <location>
        <begin position="267"/>
        <end position="277"/>
    </location>
</feature>
<feature type="compositionally biased region" description="Low complexity" evidence="1">
    <location>
        <begin position="278"/>
        <end position="287"/>
    </location>
</feature>
<feature type="signal peptide" evidence="3">
    <location>
        <begin position="1"/>
        <end position="24"/>
    </location>
</feature>